<dbReference type="Pfam" id="PF00753">
    <property type="entry name" value="Lactamase_B"/>
    <property type="match status" value="1"/>
</dbReference>
<dbReference type="SMART" id="SM00849">
    <property type="entry name" value="Lactamase_B"/>
    <property type="match status" value="1"/>
</dbReference>
<dbReference type="Gene3D" id="3.60.15.10">
    <property type="entry name" value="Ribonuclease Z/Hydroxyacylglutathione hydrolase-like"/>
    <property type="match status" value="1"/>
</dbReference>
<dbReference type="InterPro" id="IPR001279">
    <property type="entry name" value="Metallo-B-lactamas"/>
</dbReference>
<comment type="function">
    <text evidence="2">Counteracts the endogenous Pycsar antiviral defense system. Phosphodiesterase that enables metal-dependent hydrolysis of host cyclic nucleotide Pycsar defense signals such as cCMP and cUMP.</text>
</comment>
<dbReference type="InterPro" id="IPR036866">
    <property type="entry name" value="RibonucZ/Hydroxyglut_hydro"/>
</dbReference>
<feature type="domain" description="Metallo-beta-lactamase" evidence="4">
    <location>
        <begin position="63"/>
        <end position="277"/>
    </location>
</feature>
<evidence type="ECO:0000256" key="3">
    <source>
        <dbReference type="ARBA" id="ARBA00048505"/>
    </source>
</evidence>
<evidence type="ECO:0000313" key="5">
    <source>
        <dbReference type="EMBL" id="TBL70912.1"/>
    </source>
</evidence>
<keyword evidence="5" id="KW-0378">Hydrolase</keyword>
<sequence>MLHVLFAGADRQRDHTAAEGVRYCPQAKRITIKRKEMMNSMDLVSLHPNGIYQIRLPMGNPAWVNCYLIPDNGGYSVIDVGMHTETAVEMWRRASEQIGFTFEQIRSIVITHHHPDHYGLAGWLQQQSGAPVYVSSLAKRQIEGLWGENRWLVGSMLEMYRENGLPADVYAEMVQHWQGNGEQVKPHAQLTELNPGSSIVIGGEHYEVVDMPGHAAGHIGLYNKADRLLLCGDAIMPDSLPDTCFVPGGVDESPVESFLQTLKRMEAYEVELAFPGHYDPFSGFGKRLDELRELNAERQSRLLDQIRPEPVTAFEIYARSFPPAASILQLRFGFTETLSRLRWAQELKLVEPVRQDGVVLYRST</sequence>
<dbReference type="GO" id="GO:0016787">
    <property type="term" value="F:hydrolase activity"/>
    <property type="evidence" value="ECO:0007669"/>
    <property type="project" value="UniProtKB-KW"/>
</dbReference>
<dbReference type="PANTHER" id="PTHR23131:SF4">
    <property type="entry name" value="METALLO-BETA-LACTAMASE SUPERFAMILY POTEIN"/>
    <property type="match status" value="1"/>
</dbReference>
<reference evidence="5 6" key="1">
    <citation type="submission" date="2019-02" db="EMBL/GenBank/DDBJ databases">
        <title>Paenibacillus sp. nov., isolated from surface-sterilized tissue of Thalictrum simplex L.</title>
        <authorList>
            <person name="Tuo L."/>
        </authorList>
    </citation>
    <scope>NUCLEOTIDE SEQUENCE [LARGE SCALE GENOMIC DNA]</scope>
    <source>
        <strain evidence="5 6">N2SHLJ1</strain>
    </source>
</reference>
<dbReference type="SUPFAM" id="SSF56281">
    <property type="entry name" value="Metallo-hydrolase/oxidoreductase"/>
    <property type="match status" value="1"/>
</dbReference>
<dbReference type="PANTHER" id="PTHR23131">
    <property type="entry name" value="ENDORIBONUCLEASE LACTB2"/>
    <property type="match status" value="1"/>
</dbReference>
<evidence type="ECO:0000313" key="6">
    <source>
        <dbReference type="Proteomes" id="UP000293142"/>
    </source>
</evidence>
<dbReference type="InterPro" id="IPR050662">
    <property type="entry name" value="Sec-metab_biosynth-thioest"/>
</dbReference>
<protein>
    <submittedName>
        <fullName evidence="5">MBL fold metallo-hydrolase</fullName>
    </submittedName>
</protein>
<organism evidence="5 6">
    <name type="scientific">Paenibacillus thalictri</name>
    <dbReference type="NCBI Taxonomy" id="2527873"/>
    <lineage>
        <taxon>Bacteria</taxon>
        <taxon>Bacillati</taxon>
        <taxon>Bacillota</taxon>
        <taxon>Bacilli</taxon>
        <taxon>Bacillales</taxon>
        <taxon>Paenibacillaceae</taxon>
        <taxon>Paenibacillus</taxon>
    </lineage>
</organism>
<evidence type="ECO:0000256" key="1">
    <source>
        <dbReference type="ARBA" id="ARBA00034221"/>
    </source>
</evidence>
<dbReference type="EMBL" id="SIRE01000029">
    <property type="protein sequence ID" value="TBL70912.1"/>
    <property type="molecule type" value="Genomic_DNA"/>
</dbReference>
<gene>
    <name evidence="5" type="ORF">EYB31_32255</name>
</gene>
<evidence type="ECO:0000259" key="4">
    <source>
        <dbReference type="SMART" id="SM00849"/>
    </source>
</evidence>
<comment type="catalytic activity">
    <reaction evidence="1">
        <text>3',5'-cyclic CMP + H2O = CMP + H(+)</text>
        <dbReference type="Rhea" id="RHEA:72675"/>
        <dbReference type="ChEBI" id="CHEBI:15377"/>
        <dbReference type="ChEBI" id="CHEBI:15378"/>
        <dbReference type="ChEBI" id="CHEBI:58003"/>
        <dbReference type="ChEBI" id="CHEBI:60377"/>
    </reaction>
    <physiologicalReaction direction="left-to-right" evidence="1">
        <dbReference type="Rhea" id="RHEA:72676"/>
    </physiologicalReaction>
</comment>
<dbReference type="Proteomes" id="UP000293142">
    <property type="component" value="Unassembled WGS sequence"/>
</dbReference>
<accession>A0A4V2J3B0</accession>
<comment type="caution">
    <text evidence="5">The sequence shown here is derived from an EMBL/GenBank/DDBJ whole genome shotgun (WGS) entry which is preliminary data.</text>
</comment>
<evidence type="ECO:0000256" key="2">
    <source>
        <dbReference type="ARBA" id="ARBA00034301"/>
    </source>
</evidence>
<keyword evidence="6" id="KW-1185">Reference proteome</keyword>
<name>A0A4V2J3B0_9BACL</name>
<dbReference type="AlphaFoldDB" id="A0A4V2J3B0"/>
<proteinExistence type="predicted"/>
<comment type="catalytic activity">
    <reaction evidence="3">
        <text>3',5'-cyclic UMP + H2O = UMP + H(+)</text>
        <dbReference type="Rhea" id="RHEA:70575"/>
        <dbReference type="ChEBI" id="CHEBI:15377"/>
        <dbReference type="ChEBI" id="CHEBI:15378"/>
        <dbReference type="ChEBI" id="CHEBI:57865"/>
        <dbReference type="ChEBI" id="CHEBI:184387"/>
    </reaction>
    <physiologicalReaction direction="left-to-right" evidence="3">
        <dbReference type="Rhea" id="RHEA:70576"/>
    </physiologicalReaction>
</comment>